<name>A0A562SV89_9HYPH</name>
<evidence type="ECO:0000256" key="1">
    <source>
        <dbReference type="SAM" id="MobiDB-lite"/>
    </source>
</evidence>
<dbReference type="SMART" id="SM00052">
    <property type="entry name" value="EAL"/>
    <property type="match status" value="1"/>
</dbReference>
<sequence length="270" mass="29543">MACAGCRNGVDLDFDFTMAFQPIVDIENHSVWGYEALVRGSNGEGAGEVLSRVTDRTKYRFDQQCRVKAIELAASLMPRTNQFLSINFMPNAVYEPRACIRTTLAAAEKTGFSPNRINFEFTESEEISDPAHLQGIIAEYRRQGFLTAIDDFGAGFAGLNFFANFAPNIVKIDMELIRDINTIRTKRAIVRGIVSICQDLDIEVLAEGIETPQELEVLKGMGIKLMQGYYFAKPEVGSLPPVSFASTNIGSGHPPTAGGSTMHALHAPVG</sequence>
<dbReference type="Pfam" id="PF00563">
    <property type="entry name" value="EAL"/>
    <property type="match status" value="1"/>
</dbReference>
<dbReference type="AlphaFoldDB" id="A0A562SV89"/>
<keyword evidence="4" id="KW-1185">Reference proteome</keyword>
<dbReference type="Gene3D" id="3.20.20.450">
    <property type="entry name" value="EAL domain"/>
    <property type="match status" value="1"/>
</dbReference>
<dbReference type="PANTHER" id="PTHR33121">
    <property type="entry name" value="CYCLIC DI-GMP PHOSPHODIESTERASE PDEF"/>
    <property type="match status" value="1"/>
</dbReference>
<dbReference type="InterPro" id="IPR035919">
    <property type="entry name" value="EAL_sf"/>
</dbReference>
<dbReference type="EMBL" id="VLLF01000007">
    <property type="protein sequence ID" value="TWI84656.1"/>
    <property type="molecule type" value="Genomic_DNA"/>
</dbReference>
<feature type="domain" description="EAL" evidence="2">
    <location>
        <begin position="1"/>
        <end position="248"/>
    </location>
</feature>
<accession>A0A562SV89</accession>
<gene>
    <name evidence="3" type="ORF">JM93_02990</name>
</gene>
<dbReference type="GO" id="GO:0071111">
    <property type="term" value="F:cyclic-guanylate-specific phosphodiesterase activity"/>
    <property type="evidence" value="ECO:0007669"/>
    <property type="project" value="InterPro"/>
</dbReference>
<comment type="caution">
    <text evidence="3">The sequence shown here is derived from an EMBL/GenBank/DDBJ whole genome shotgun (WGS) entry which is preliminary data.</text>
</comment>
<dbReference type="Proteomes" id="UP000320593">
    <property type="component" value="Unassembled WGS sequence"/>
</dbReference>
<evidence type="ECO:0000259" key="2">
    <source>
        <dbReference type="PROSITE" id="PS50883"/>
    </source>
</evidence>
<proteinExistence type="predicted"/>
<feature type="region of interest" description="Disordered" evidence="1">
    <location>
        <begin position="251"/>
        <end position="270"/>
    </location>
</feature>
<organism evidence="3 4">
    <name type="scientific">Roseibium hamelinense</name>
    <dbReference type="NCBI Taxonomy" id="150831"/>
    <lineage>
        <taxon>Bacteria</taxon>
        <taxon>Pseudomonadati</taxon>
        <taxon>Pseudomonadota</taxon>
        <taxon>Alphaproteobacteria</taxon>
        <taxon>Hyphomicrobiales</taxon>
        <taxon>Stappiaceae</taxon>
        <taxon>Roseibium</taxon>
    </lineage>
</organism>
<dbReference type="CDD" id="cd01948">
    <property type="entry name" value="EAL"/>
    <property type="match status" value="1"/>
</dbReference>
<evidence type="ECO:0000313" key="4">
    <source>
        <dbReference type="Proteomes" id="UP000320593"/>
    </source>
</evidence>
<dbReference type="PROSITE" id="PS50883">
    <property type="entry name" value="EAL"/>
    <property type="match status" value="1"/>
</dbReference>
<reference evidence="3 4" key="1">
    <citation type="submission" date="2019-07" db="EMBL/GenBank/DDBJ databases">
        <title>Genomic Encyclopedia of Archaeal and Bacterial Type Strains, Phase II (KMG-II): from individual species to whole genera.</title>
        <authorList>
            <person name="Goeker M."/>
        </authorList>
    </citation>
    <scope>NUCLEOTIDE SEQUENCE [LARGE SCALE GENOMIC DNA]</scope>
    <source>
        <strain evidence="3 4">ATCC BAA-252</strain>
    </source>
</reference>
<dbReference type="RefSeq" id="WP_208995194.1">
    <property type="nucleotide sequence ID" value="NZ_SMLY01000067.1"/>
</dbReference>
<dbReference type="PANTHER" id="PTHR33121:SF15">
    <property type="entry name" value="BLUE LIGHT- AND TEMPERATURE-REGULATED ANTIREPRESSOR BLUF"/>
    <property type="match status" value="1"/>
</dbReference>
<dbReference type="InterPro" id="IPR001633">
    <property type="entry name" value="EAL_dom"/>
</dbReference>
<dbReference type="InterPro" id="IPR050706">
    <property type="entry name" value="Cyclic-di-GMP_PDE-like"/>
</dbReference>
<evidence type="ECO:0000313" key="3">
    <source>
        <dbReference type="EMBL" id="TWI84656.1"/>
    </source>
</evidence>
<dbReference type="SUPFAM" id="SSF141868">
    <property type="entry name" value="EAL domain-like"/>
    <property type="match status" value="1"/>
</dbReference>
<protein>
    <submittedName>
        <fullName evidence="3">EAL domain-containing protein (Putative c-di-GMP-specific phosphodiesterase class I)</fullName>
    </submittedName>
</protein>